<dbReference type="AlphaFoldDB" id="A0A0L6UKD3"/>
<evidence type="ECO:0000313" key="2">
    <source>
        <dbReference type="Proteomes" id="UP000037035"/>
    </source>
</evidence>
<name>A0A0L6UKD3_9BASI</name>
<sequence length="33" mass="3853">TLFKQKWAATSGHKLYLELQDAMLNQLKVSNLY</sequence>
<dbReference type="Proteomes" id="UP000037035">
    <property type="component" value="Unassembled WGS sequence"/>
</dbReference>
<comment type="caution">
    <text evidence="1">The sequence shown here is derived from an EMBL/GenBank/DDBJ whole genome shotgun (WGS) entry which is preliminary data.</text>
</comment>
<protein>
    <submittedName>
        <fullName evidence="1">Uncharacterized protein</fullName>
    </submittedName>
</protein>
<dbReference type="VEuPathDB" id="FungiDB:VP01_526g4"/>
<gene>
    <name evidence="1" type="ORF">VP01_526g4</name>
</gene>
<evidence type="ECO:0000313" key="1">
    <source>
        <dbReference type="EMBL" id="KNZ48996.1"/>
    </source>
</evidence>
<accession>A0A0L6UKD3</accession>
<proteinExistence type="predicted"/>
<keyword evidence="2" id="KW-1185">Reference proteome</keyword>
<dbReference type="EMBL" id="LAVV01010464">
    <property type="protein sequence ID" value="KNZ48996.1"/>
    <property type="molecule type" value="Genomic_DNA"/>
</dbReference>
<reference evidence="1 2" key="1">
    <citation type="submission" date="2015-08" db="EMBL/GenBank/DDBJ databases">
        <title>Next Generation Sequencing and Analysis of the Genome of Puccinia sorghi L Schw, the Causal Agent of Maize Common Rust.</title>
        <authorList>
            <person name="Rochi L."/>
            <person name="Burguener G."/>
            <person name="Darino M."/>
            <person name="Turjanski A."/>
            <person name="Kreff E."/>
            <person name="Dieguez M.J."/>
            <person name="Sacco F."/>
        </authorList>
    </citation>
    <scope>NUCLEOTIDE SEQUENCE [LARGE SCALE GENOMIC DNA]</scope>
    <source>
        <strain evidence="1 2">RO10H11247</strain>
    </source>
</reference>
<feature type="non-terminal residue" evidence="1">
    <location>
        <position position="1"/>
    </location>
</feature>
<organism evidence="1 2">
    <name type="scientific">Puccinia sorghi</name>
    <dbReference type="NCBI Taxonomy" id="27349"/>
    <lineage>
        <taxon>Eukaryota</taxon>
        <taxon>Fungi</taxon>
        <taxon>Dikarya</taxon>
        <taxon>Basidiomycota</taxon>
        <taxon>Pucciniomycotina</taxon>
        <taxon>Pucciniomycetes</taxon>
        <taxon>Pucciniales</taxon>
        <taxon>Pucciniaceae</taxon>
        <taxon>Puccinia</taxon>
    </lineage>
</organism>